<feature type="chain" id="PRO_5032329517" description="SRCR domain-containing protein" evidence="4">
    <location>
        <begin position="24"/>
        <end position="503"/>
    </location>
</feature>
<dbReference type="SMART" id="SM00202">
    <property type="entry name" value="SR"/>
    <property type="match status" value="1"/>
</dbReference>
<dbReference type="Gene3D" id="3.10.250.10">
    <property type="entry name" value="SRCR-like domain"/>
    <property type="match status" value="1"/>
</dbReference>
<keyword evidence="3" id="KW-0472">Membrane</keyword>
<dbReference type="InterPro" id="IPR036772">
    <property type="entry name" value="SRCR-like_dom_sf"/>
</dbReference>
<keyword evidence="1 2" id="KW-1015">Disulfide bond</keyword>
<dbReference type="Gene3D" id="2.60.120.740">
    <property type="match status" value="1"/>
</dbReference>
<dbReference type="EMBL" id="UYJE01007828">
    <property type="protein sequence ID" value="VDI58324.1"/>
    <property type="molecule type" value="Genomic_DNA"/>
</dbReference>
<gene>
    <name evidence="6" type="ORF">MGAL_10B076748</name>
</gene>
<feature type="transmembrane region" description="Helical" evidence="3">
    <location>
        <begin position="349"/>
        <end position="371"/>
    </location>
</feature>
<protein>
    <recommendedName>
        <fullName evidence="5">SRCR domain-containing protein</fullName>
    </recommendedName>
</protein>
<organism evidence="6 7">
    <name type="scientific">Mytilus galloprovincialis</name>
    <name type="common">Mediterranean mussel</name>
    <dbReference type="NCBI Taxonomy" id="29158"/>
    <lineage>
        <taxon>Eukaryota</taxon>
        <taxon>Metazoa</taxon>
        <taxon>Spiralia</taxon>
        <taxon>Lophotrochozoa</taxon>
        <taxon>Mollusca</taxon>
        <taxon>Bivalvia</taxon>
        <taxon>Autobranchia</taxon>
        <taxon>Pteriomorphia</taxon>
        <taxon>Mytilida</taxon>
        <taxon>Mytiloidea</taxon>
        <taxon>Mytilidae</taxon>
        <taxon>Mytilinae</taxon>
        <taxon>Mytilus</taxon>
    </lineage>
</organism>
<dbReference type="AlphaFoldDB" id="A0A8B6G477"/>
<sequence>MVNFKVYDALLFVLELTVLFVSGETENAILTLCENSKPGYKNLTCQDDEVIHLKEITYGNVQCQDASNSDVRGCQSNVEAYFQEHCVDHNNCTLPISIMYNKTCKRPPRRLKVDFECAIPIWFDKSRSRYTCANSLADINCPLWYHIHIDEVNSHSDNKECDKFDTTTSKAHLRRLCDEKRRCSSDTNSYSSLFHERFVTFSYVCKGQNDSPVTDTIHQSTSSDDTLPVFSFDEGHRIEINHQSLNGTLYMCSLGWDSFDAAVLCKSLNRNWTGKATVVNNIQESKIAPYSLQCGGLETSLFECNYTKDENGCNAGQVAGAICCEDTDKPGECVMNPSSHKVSTESSTIGVAVGIPIAIIAVVCIIVLVLFTRRRRNMRKNPDNKTDDNYFGHQNIALPQHTTSDGIMYTQAKNTNTQEIEGGHGYSHPSEDTQSPYALSEDGVYDKANENRHVVNDTAVYSRAVDTMYDSTDQHNRQERKEGTYDHVFGQKTEDHYDITTRT</sequence>
<evidence type="ECO:0000256" key="1">
    <source>
        <dbReference type="ARBA" id="ARBA00023157"/>
    </source>
</evidence>
<feature type="signal peptide" evidence="4">
    <location>
        <begin position="1"/>
        <end position="23"/>
    </location>
</feature>
<feature type="domain" description="SRCR" evidence="5">
    <location>
        <begin position="237"/>
        <end position="324"/>
    </location>
</feature>
<dbReference type="InterPro" id="IPR043159">
    <property type="entry name" value="Lectin_gal-bd_sf"/>
</dbReference>
<dbReference type="Pfam" id="PF00530">
    <property type="entry name" value="SRCR"/>
    <property type="match status" value="1"/>
</dbReference>
<name>A0A8B6G477_MYTGA</name>
<evidence type="ECO:0000256" key="4">
    <source>
        <dbReference type="SAM" id="SignalP"/>
    </source>
</evidence>
<evidence type="ECO:0000256" key="3">
    <source>
        <dbReference type="SAM" id="Phobius"/>
    </source>
</evidence>
<keyword evidence="7" id="KW-1185">Reference proteome</keyword>
<dbReference type="GO" id="GO:0016020">
    <property type="term" value="C:membrane"/>
    <property type="evidence" value="ECO:0007669"/>
    <property type="project" value="InterPro"/>
</dbReference>
<feature type="disulfide bond" evidence="2">
    <location>
        <begin position="294"/>
        <end position="304"/>
    </location>
</feature>
<keyword evidence="3" id="KW-0812">Transmembrane</keyword>
<accession>A0A8B6G477</accession>
<dbReference type="InterPro" id="IPR001190">
    <property type="entry name" value="SRCR"/>
</dbReference>
<comment type="caution">
    <text evidence="6">The sequence shown here is derived from an EMBL/GenBank/DDBJ whole genome shotgun (WGS) entry which is preliminary data.</text>
</comment>
<dbReference type="OrthoDB" id="6087622at2759"/>
<evidence type="ECO:0000259" key="5">
    <source>
        <dbReference type="PROSITE" id="PS50287"/>
    </source>
</evidence>
<dbReference type="SUPFAM" id="SSF56487">
    <property type="entry name" value="SRCR-like"/>
    <property type="match status" value="1"/>
</dbReference>
<evidence type="ECO:0000313" key="6">
    <source>
        <dbReference type="EMBL" id="VDI58324.1"/>
    </source>
</evidence>
<comment type="caution">
    <text evidence="2">Lacks conserved residue(s) required for the propagation of feature annotation.</text>
</comment>
<reference evidence="6" key="1">
    <citation type="submission" date="2018-11" db="EMBL/GenBank/DDBJ databases">
        <authorList>
            <person name="Alioto T."/>
            <person name="Alioto T."/>
        </authorList>
    </citation>
    <scope>NUCLEOTIDE SEQUENCE</scope>
</reference>
<evidence type="ECO:0000313" key="7">
    <source>
        <dbReference type="Proteomes" id="UP000596742"/>
    </source>
</evidence>
<keyword evidence="3" id="KW-1133">Transmembrane helix</keyword>
<keyword evidence="4" id="KW-0732">Signal</keyword>
<dbReference type="Proteomes" id="UP000596742">
    <property type="component" value="Unassembled WGS sequence"/>
</dbReference>
<proteinExistence type="predicted"/>
<dbReference type="PROSITE" id="PS50287">
    <property type="entry name" value="SRCR_2"/>
    <property type="match status" value="1"/>
</dbReference>
<dbReference type="CDD" id="cd22823">
    <property type="entry name" value="Gal_Rha_Lectin"/>
    <property type="match status" value="1"/>
</dbReference>
<evidence type="ECO:0000256" key="2">
    <source>
        <dbReference type="PROSITE-ProRule" id="PRU00196"/>
    </source>
</evidence>